<evidence type="ECO:0000313" key="6">
    <source>
        <dbReference type="Proteomes" id="UP000541421"/>
    </source>
</evidence>
<proteinExistence type="predicted"/>
<reference evidence="5 6" key="1">
    <citation type="submission" date="2020-05" db="EMBL/GenBank/DDBJ databases">
        <authorList>
            <person name="Niu N."/>
        </authorList>
    </citation>
    <scope>NUCLEOTIDE SEQUENCE [LARGE SCALE GENOMIC DNA]</scope>
    <source>
        <strain evidence="5 6">LMG10982</strain>
    </source>
</reference>
<sequence>MDIIRTTINHLQQFMPYQKMDIASLTFLAEHIEVNYFAQGEVVLNHTTTEPEYFFIVKQGVVEGHREARENQFYKNAFEFEEGEGFPVGPLLSHSPNLSQFIASTDCFVYQISNHVFHELRQRSQVFKDFCETRVAILLEESKRIIQSQYATRDQEQQPLSLPLGELIRKNIYSCTPDTPIRDILNTMDSTGIGSMVVVNPQQQPVGIFTLHDVLRRITIPQVNLDTPIKDYMTANPITLSRDDLAYKAALIMAKHGFRHILVVHPHTQVLLGVVSERDLFSLQRIGLRELSIQIQEATQLETLKDCQKEIKRLTKNMMAQGVAIGQLTHIISTLNDLISEKVISLGIAQFPEVRDIRFAWMAMGSEGRLEQMFYTDQDNGIIFEDTDNREEHRAILLKFAHQVNHDLNTLGFTLCKGNIMAMNPQWCLSTVEWRQRFSKWMNTPEPQAILNSTIFFDFRGIAGDIRLAEELRTWLCEQVSTQKMFLRFLCQNALSNRPPLGLIKDFTTNHNDAIDLKINGAALLVDIARLLALAHGSTATNTVQRFKDVVDKSGFTEKQIKGCIETFLFIQLLRMRHHFELEQAGTELSNEIKPSELNTLNTRVLKEAFRFIRDLQSSMANRYRL</sequence>
<dbReference type="AlphaFoldDB" id="A0A7Y4LAZ3"/>
<dbReference type="InterPro" id="IPR018821">
    <property type="entry name" value="DUF294_put_nucleoTrafse_sb-bd"/>
</dbReference>
<protein>
    <submittedName>
        <fullName evidence="5">CBS domain-containing protein</fullName>
    </submittedName>
</protein>
<dbReference type="PROSITE" id="PS51371">
    <property type="entry name" value="CBS"/>
    <property type="match status" value="2"/>
</dbReference>
<comment type="caution">
    <text evidence="5">The sequence shown here is derived from an EMBL/GenBank/DDBJ whole genome shotgun (WGS) entry which is preliminary data.</text>
</comment>
<dbReference type="SUPFAM" id="SSF54631">
    <property type="entry name" value="CBS-domain pair"/>
    <property type="match status" value="1"/>
</dbReference>
<dbReference type="InterPro" id="IPR014710">
    <property type="entry name" value="RmlC-like_jellyroll"/>
</dbReference>
<dbReference type="InterPro" id="IPR005105">
    <property type="entry name" value="GlnD_Uridyltrans_N"/>
</dbReference>
<dbReference type="Pfam" id="PF10335">
    <property type="entry name" value="DUF294_C"/>
    <property type="match status" value="1"/>
</dbReference>
<dbReference type="InterPro" id="IPR018490">
    <property type="entry name" value="cNMP-bd_dom_sf"/>
</dbReference>
<dbReference type="RefSeq" id="WP_171589178.1">
    <property type="nucleotide sequence ID" value="NZ_JABGBO010000009.1"/>
</dbReference>
<keyword evidence="1 2" id="KW-0129">CBS domain</keyword>
<dbReference type="Pfam" id="PF00027">
    <property type="entry name" value="cNMP_binding"/>
    <property type="match status" value="1"/>
</dbReference>
<dbReference type="CDD" id="cd05401">
    <property type="entry name" value="NT_GlnE_GlnD_like"/>
    <property type="match status" value="1"/>
</dbReference>
<dbReference type="GO" id="GO:0008773">
    <property type="term" value="F:[protein-PII] uridylyltransferase activity"/>
    <property type="evidence" value="ECO:0007669"/>
    <property type="project" value="InterPro"/>
</dbReference>
<accession>A0A7Y4LAZ3</accession>
<dbReference type="InterPro" id="IPR000644">
    <property type="entry name" value="CBS_dom"/>
</dbReference>
<feature type="domain" description="CBS" evidence="4">
    <location>
        <begin position="168"/>
        <end position="227"/>
    </location>
</feature>
<evidence type="ECO:0000259" key="3">
    <source>
        <dbReference type="PROSITE" id="PS50042"/>
    </source>
</evidence>
<evidence type="ECO:0000313" key="5">
    <source>
        <dbReference type="EMBL" id="NOL50199.1"/>
    </source>
</evidence>
<dbReference type="Pfam" id="PF00571">
    <property type="entry name" value="CBS"/>
    <property type="match status" value="2"/>
</dbReference>
<keyword evidence="6" id="KW-1185">Reference proteome</keyword>
<dbReference type="InterPro" id="IPR051257">
    <property type="entry name" value="Diverse_CBS-Domain"/>
</dbReference>
<feature type="domain" description="CBS" evidence="4">
    <location>
        <begin position="233"/>
        <end position="291"/>
    </location>
</feature>
<dbReference type="Pfam" id="PF03445">
    <property type="entry name" value="DUF294"/>
    <property type="match status" value="1"/>
</dbReference>
<dbReference type="Proteomes" id="UP000541421">
    <property type="component" value="Unassembled WGS sequence"/>
</dbReference>
<feature type="domain" description="Cyclic nucleotide-binding" evidence="3">
    <location>
        <begin position="16"/>
        <end position="120"/>
    </location>
</feature>
<dbReference type="EMBL" id="JABGBO010000009">
    <property type="protein sequence ID" value="NOL50199.1"/>
    <property type="molecule type" value="Genomic_DNA"/>
</dbReference>
<dbReference type="PANTHER" id="PTHR43080:SF2">
    <property type="entry name" value="CBS DOMAIN-CONTAINING PROTEIN"/>
    <property type="match status" value="1"/>
</dbReference>
<dbReference type="CDD" id="cd00038">
    <property type="entry name" value="CAP_ED"/>
    <property type="match status" value="1"/>
</dbReference>
<organism evidence="5 6">
    <name type="scientific">Pelistega europaea</name>
    <dbReference type="NCBI Taxonomy" id="106147"/>
    <lineage>
        <taxon>Bacteria</taxon>
        <taxon>Pseudomonadati</taxon>
        <taxon>Pseudomonadota</taxon>
        <taxon>Betaproteobacteria</taxon>
        <taxon>Burkholderiales</taxon>
        <taxon>Alcaligenaceae</taxon>
        <taxon>Pelistega</taxon>
    </lineage>
</organism>
<gene>
    <name evidence="5" type="ORF">HKX40_08665</name>
</gene>
<evidence type="ECO:0000256" key="1">
    <source>
        <dbReference type="ARBA" id="ARBA00023122"/>
    </source>
</evidence>
<dbReference type="Gene3D" id="3.10.580.10">
    <property type="entry name" value="CBS-domain"/>
    <property type="match status" value="1"/>
</dbReference>
<dbReference type="InterPro" id="IPR000595">
    <property type="entry name" value="cNMP-bd_dom"/>
</dbReference>
<dbReference type="Gene3D" id="2.60.120.10">
    <property type="entry name" value="Jelly Rolls"/>
    <property type="match status" value="1"/>
</dbReference>
<dbReference type="SMART" id="SM00116">
    <property type="entry name" value="CBS"/>
    <property type="match status" value="2"/>
</dbReference>
<name>A0A7Y4LAZ3_9BURK</name>
<dbReference type="PANTHER" id="PTHR43080">
    <property type="entry name" value="CBS DOMAIN-CONTAINING PROTEIN CBSX3, MITOCHONDRIAL"/>
    <property type="match status" value="1"/>
</dbReference>
<dbReference type="InterPro" id="IPR046342">
    <property type="entry name" value="CBS_dom_sf"/>
</dbReference>
<evidence type="ECO:0000259" key="4">
    <source>
        <dbReference type="PROSITE" id="PS51371"/>
    </source>
</evidence>
<dbReference type="SUPFAM" id="SSF51206">
    <property type="entry name" value="cAMP-binding domain-like"/>
    <property type="match status" value="1"/>
</dbReference>
<dbReference type="PROSITE" id="PS50042">
    <property type="entry name" value="CNMP_BINDING_3"/>
    <property type="match status" value="1"/>
</dbReference>
<evidence type="ECO:0000256" key="2">
    <source>
        <dbReference type="PROSITE-ProRule" id="PRU00703"/>
    </source>
</evidence>